<proteinExistence type="predicted"/>
<dbReference type="InterPro" id="IPR029058">
    <property type="entry name" value="AB_hydrolase_fold"/>
</dbReference>
<dbReference type="PANTHER" id="PTHR43329">
    <property type="entry name" value="EPOXIDE HYDROLASE"/>
    <property type="match status" value="1"/>
</dbReference>
<dbReference type="SUPFAM" id="SSF53474">
    <property type="entry name" value="alpha/beta-Hydrolases"/>
    <property type="match status" value="1"/>
</dbReference>
<accession>A0A4V0YYE7</accession>
<evidence type="ECO:0000313" key="3">
    <source>
        <dbReference type="EMBL" id="QBD75961.1"/>
    </source>
</evidence>
<dbReference type="PRINTS" id="PR00111">
    <property type="entry name" value="ABHYDROLASE"/>
</dbReference>
<dbReference type="AlphaFoldDB" id="A0A4V0YYE7"/>
<dbReference type="GO" id="GO:0016787">
    <property type="term" value="F:hydrolase activity"/>
    <property type="evidence" value="ECO:0007669"/>
    <property type="project" value="UniProtKB-KW"/>
</dbReference>
<evidence type="ECO:0000256" key="1">
    <source>
        <dbReference type="ARBA" id="ARBA00022801"/>
    </source>
</evidence>
<dbReference type="InterPro" id="IPR000073">
    <property type="entry name" value="AB_hydrolase_1"/>
</dbReference>
<dbReference type="KEGG" id="kbs:EPA93_08055"/>
<dbReference type="OrthoDB" id="9779853at2"/>
<keyword evidence="4" id="KW-1185">Reference proteome</keyword>
<name>A0A4V0YYE7_KTERU</name>
<dbReference type="Pfam" id="PF00561">
    <property type="entry name" value="Abhydrolase_1"/>
    <property type="match status" value="1"/>
</dbReference>
<evidence type="ECO:0000313" key="4">
    <source>
        <dbReference type="Proteomes" id="UP000290365"/>
    </source>
</evidence>
<dbReference type="Gene3D" id="3.40.50.1820">
    <property type="entry name" value="alpha/beta hydrolase"/>
    <property type="match status" value="1"/>
</dbReference>
<dbReference type="PRINTS" id="PR00412">
    <property type="entry name" value="EPOXHYDRLASE"/>
</dbReference>
<dbReference type="Proteomes" id="UP000290365">
    <property type="component" value="Chromosome"/>
</dbReference>
<reference evidence="3 4" key="1">
    <citation type="submission" date="2019-01" db="EMBL/GenBank/DDBJ databases">
        <title>Ktedonosporobacter rubrisoli SCAWS-G2.</title>
        <authorList>
            <person name="Huang Y."/>
            <person name="Yan B."/>
        </authorList>
    </citation>
    <scope>NUCLEOTIDE SEQUENCE [LARGE SCALE GENOMIC DNA]</scope>
    <source>
        <strain evidence="3 4">SCAWS-G2</strain>
    </source>
</reference>
<organism evidence="3 4">
    <name type="scientific">Ktedonosporobacter rubrisoli</name>
    <dbReference type="NCBI Taxonomy" id="2509675"/>
    <lineage>
        <taxon>Bacteria</taxon>
        <taxon>Bacillati</taxon>
        <taxon>Chloroflexota</taxon>
        <taxon>Ktedonobacteria</taxon>
        <taxon>Ktedonobacterales</taxon>
        <taxon>Ktedonosporobacteraceae</taxon>
        <taxon>Ktedonosporobacter</taxon>
    </lineage>
</organism>
<protein>
    <submittedName>
        <fullName evidence="3">Alpha/beta hydrolase</fullName>
    </submittedName>
</protein>
<feature type="domain" description="AB hydrolase-1" evidence="2">
    <location>
        <begin position="40"/>
        <end position="212"/>
    </location>
</feature>
<keyword evidence="1 3" id="KW-0378">Hydrolase</keyword>
<sequence>MSMEQSTEKVTVENLEQHVQHDYADNDGVKIHYVSLGNGPLLVMIHGFPDFWYSWRYQMVALAPHYRVVALDQRGYNLSDKPKAREHYAMPYLVRDVLAVIQACGKQSAIVLGHDWGGAVAWQVAIQHPEATEKLVILNLPHMRNMRRELARNQEQRRNSQYARNFQQEDAHLKITPESLTRWVGDEGTRARYREAIERSSIEGMLNYYKMNYPREPYEEDSSPVVKVKAPVLQFHGL</sequence>
<dbReference type="InterPro" id="IPR000639">
    <property type="entry name" value="Epox_hydrolase-like"/>
</dbReference>
<gene>
    <name evidence="3" type="ORF">EPA93_08055</name>
</gene>
<evidence type="ECO:0000259" key="2">
    <source>
        <dbReference type="Pfam" id="PF00561"/>
    </source>
</evidence>
<dbReference type="EMBL" id="CP035758">
    <property type="protein sequence ID" value="QBD75961.1"/>
    <property type="molecule type" value="Genomic_DNA"/>
</dbReference>